<protein>
    <recommendedName>
        <fullName evidence="1">Enoyl reductase (ER) domain-containing protein</fullName>
    </recommendedName>
</protein>
<organism evidence="2">
    <name type="scientific">marine sediment metagenome</name>
    <dbReference type="NCBI Taxonomy" id="412755"/>
    <lineage>
        <taxon>unclassified sequences</taxon>
        <taxon>metagenomes</taxon>
        <taxon>ecological metagenomes</taxon>
    </lineage>
</organism>
<reference evidence="2" key="1">
    <citation type="journal article" date="2015" name="Nature">
        <title>Complex archaea that bridge the gap between prokaryotes and eukaryotes.</title>
        <authorList>
            <person name="Spang A."/>
            <person name="Saw J.H."/>
            <person name="Jorgensen S.L."/>
            <person name="Zaremba-Niedzwiedzka K."/>
            <person name="Martijn J."/>
            <person name="Lind A.E."/>
            <person name="van Eijk R."/>
            <person name="Schleper C."/>
            <person name="Guy L."/>
            <person name="Ettema T.J."/>
        </authorList>
    </citation>
    <scope>NUCLEOTIDE SEQUENCE</scope>
</reference>
<gene>
    <name evidence="2" type="ORF">LCGC14_0048640</name>
</gene>
<sequence>MKAAVVENVNLPPRYADFPEPQAQAGEVMVNVRAAALSQLVRAQASGKHYSSPAPPFAPGADGVGVLNNGQRVYFAFPRGPVGAMAERVAVAADCVVAIPDGIDDLTAAAIANPGMSSWAALTERAHFKPGEAVLINGATGASGRLAIQVAKHLGAGRIVVTGRNPATEPELLALGAHRFIALQQEAQTLLAQLREEIDGGIDVVLDYLWGPSAEAIMTAADGHAPGQAARRIRFVNIGSLGGANIALPAGALRSSGLELMGSGLGSVSNAALVRCIGELLGAVAKADLHVEAIAKPLAQVETVWTDNSLAGRVVFTL</sequence>
<dbReference type="SUPFAM" id="SSF51735">
    <property type="entry name" value="NAD(P)-binding Rossmann-fold domains"/>
    <property type="match status" value="1"/>
</dbReference>
<dbReference type="Gene3D" id="3.90.180.10">
    <property type="entry name" value="Medium-chain alcohol dehydrogenases, catalytic domain"/>
    <property type="match status" value="1"/>
</dbReference>
<dbReference type="InterPro" id="IPR011032">
    <property type="entry name" value="GroES-like_sf"/>
</dbReference>
<accession>A0A0F9YTL9</accession>
<name>A0A0F9YTL9_9ZZZZ</name>
<dbReference type="SMART" id="SM00829">
    <property type="entry name" value="PKS_ER"/>
    <property type="match status" value="1"/>
</dbReference>
<dbReference type="Gene3D" id="3.40.50.720">
    <property type="entry name" value="NAD(P)-binding Rossmann-like Domain"/>
    <property type="match status" value="1"/>
</dbReference>
<dbReference type="PANTHER" id="PTHR43677">
    <property type="entry name" value="SHORT-CHAIN DEHYDROGENASE/REDUCTASE"/>
    <property type="match status" value="1"/>
</dbReference>
<dbReference type="PANTHER" id="PTHR43677:SF11">
    <property type="entry name" value="ZINC-CONTAINING ALCOHOL DEHYDROGENASE"/>
    <property type="match status" value="1"/>
</dbReference>
<dbReference type="SUPFAM" id="SSF50129">
    <property type="entry name" value="GroES-like"/>
    <property type="match status" value="1"/>
</dbReference>
<dbReference type="Pfam" id="PF00107">
    <property type="entry name" value="ADH_zinc_N"/>
    <property type="match status" value="1"/>
</dbReference>
<dbReference type="EMBL" id="LAZR01000010">
    <property type="protein sequence ID" value="KKO08169.1"/>
    <property type="molecule type" value="Genomic_DNA"/>
</dbReference>
<dbReference type="InterPro" id="IPR013149">
    <property type="entry name" value="ADH-like_C"/>
</dbReference>
<dbReference type="InterPro" id="IPR036291">
    <property type="entry name" value="NAD(P)-bd_dom_sf"/>
</dbReference>
<dbReference type="GO" id="GO:0016491">
    <property type="term" value="F:oxidoreductase activity"/>
    <property type="evidence" value="ECO:0007669"/>
    <property type="project" value="InterPro"/>
</dbReference>
<dbReference type="InterPro" id="IPR020843">
    <property type="entry name" value="ER"/>
</dbReference>
<dbReference type="InterPro" id="IPR051397">
    <property type="entry name" value="Zn-ADH-like_protein"/>
</dbReference>
<evidence type="ECO:0000259" key="1">
    <source>
        <dbReference type="SMART" id="SM00829"/>
    </source>
</evidence>
<feature type="domain" description="Enoyl reductase (ER)" evidence="1">
    <location>
        <begin position="4"/>
        <end position="316"/>
    </location>
</feature>
<dbReference type="AlphaFoldDB" id="A0A0F9YTL9"/>
<evidence type="ECO:0000313" key="2">
    <source>
        <dbReference type="EMBL" id="KKO08169.1"/>
    </source>
</evidence>
<comment type="caution">
    <text evidence="2">The sequence shown here is derived from an EMBL/GenBank/DDBJ whole genome shotgun (WGS) entry which is preliminary data.</text>
</comment>
<proteinExistence type="predicted"/>